<keyword evidence="1" id="KW-1133">Transmembrane helix</keyword>
<organism evidence="2 3">
    <name type="scientific">Rubritalea tangerina</name>
    <dbReference type="NCBI Taxonomy" id="430798"/>
    <lineage>
        <taxon>Bacteria</taxon>
        <taxon>Pseudomonadati</taxon>
        <taxon>Verrucomicrobiota</taxon>
        <taxon>Verrucomicrobiia</taxon>
        <taxon>Verrucomicrobiales</taxon>
        <taxon>Rubritaleaceae</taxon>
        <taxon>Rubritalea</taxon>
    </lineage>
</organism>
<comment type="caution">
    <text evidence="2">The sequence shown here is derived from an EMBL/GenBank/DDBJ whole genome shotgun (WGS) entry which is preliminary data.</text>
</comment>
<evidence type="ECO:0000313" key="2">
    <source>
        <dbReference type="EMBL" id="MFD2159548.1"/>
    </source>
</evidence>
<gene>
    <name evidence="2" type="ORF">ACFSW8_11605</name>
</gene>
<protein>
    <submittedName>
        <fullName evidence="2">DUF502 domain-containing protein</fullName>
    </submittedName>
</protein>
<keyword evidence="3" id="KW-1185">Reference proteome</keyword>
<accession>A0ABW4ZCD3</accession>
<dbReference type="InterPro" id="IPR007462">
    <property type="entry name" value="COV1-like"/>
</dbReference>
<sequence>MEMEVSKNSPWVRISKRILAGAAAVGPMVGTLWLLYVIYKLLLRIGDSMVSFIWNMLQRFSGVEAAVPSFPGIGLLHFLLPLFLLFAAGVVLKRSGGRRTLRGLESVLKRLPLVGLIYTSLVQFVDAIQGLGGERKFKSVVYVEYPSPGCRLIGFVTGEFQENEECEGVTSVFVPTSPNPLTGFLILIDNDKIQPCEMSVEQASKMVLSAGLVTPEK</sequence>
<proteinExistence type="predicted"/>
<dbReference type="RefSeq" id="WP_377178297.1">
    <property type="nucleotide sequence ID" value="NZ_JBHUJB010000046.1"/>
</dbReference>
<feature type="transmembrane region" description="Helical" evidence="1">
    <location>
        <begin position="70"/>
        <end position="92"/>
    </location>
</feature>
<keyword evidence="1" id="KW-0472">Membrane</keyword>
<dbReference type="Proteomes" id="UP001597389">
    <property type="component" value="Unassembled WGS sequence"/>
</dbReference>
<dbReference type="PANTHER" id="PTHR31876:SF26">
    <property type="entry name" value="PROTEIN LIKE COV 2"/>
    <property type="match status" value="1"/>
</dbReference>
<name>A0ABW4ZCD3_9BACT</name>
<evidence type="ECO:0000256" key="1">
    <source>
        <dbReference type="SAM" id="Phobius"/>
    </source>
</evidence>
<dbReference type="EMBL" id="JBHUJB010000046">
    <property type="protein sequence ID" value="MFD2159548.1"/>
    <property type="molecule type" value="Genomic_DNA"/>
</dbReference>
<evidence type="ECO:0000313" key="3">
    <source>
        <dbReference type="Proteomes" id="UP001597389"/>
    </source>
</evidence>
<reference evidence="3" key="1">
    <citation type="journal article" date="2019" name="Int. J. Syst. Evol. Microbiol.">
        <title>The Global Catalogue of Microorganisms (GCM) 10K type strain sequencing project: providing services to taxonomists for standard genome sequencing and annotation.</title>
        <authorList>
            <consortium name="The Broad Institute Genomics Platform"/>
            <consortium name="The Broad Institute Genome Sequencing Center for Infectious Disease"/>
            <person name="Wu L."/>
            <person name="Ma J."/>
        </authorList>
    </citation>
    <scope>NUCLEOTIDE SEQUENCE [LARGE SCALE GENOMIC DNA]</scope>
    <source>
        <strain evidence="3">CCUG 57942</strain>
    </source>
</reference>
<keyword evidence="1" id="KW-0812">Transmembrane</keyword>
<dbReference type="PANTHER" id="PTHR31876">
    <property type="entry name" value="COV-LIKE PROTEIN 1"/>
    <property type="match status" value="1"/>
</dbReference>
<dbReference type="Pfam" id="PF04367">
    <property type="entry name" value="DUF502"/>
    <property type="match status" value="1"/>
</dbReference>
<feature type="transmembrane region" description="Helical" evidence="1">
    <location>
        <begin position="18"/>
        <end position="39"/>
    </location>
</feature>